<dbReference type="EMBL" id="NRSD01000003">
    <property type="protein sequence ID" value="MBK1644055.1"/>
    <property type="molecule type" value="Genomic_DNA"/>
</dbReference>
<organism evidence="3 4">
    <name type="scientific">Thiocapsa imhoffii</name>
    <dbReference type="NCBI Taxonomy" id="382777"/>
    <lineage>
        <taxon>Bacteria</taxon>
        <taxon>Pseudomonadati</taxon>
        <taxon>Pseudomonadota</taxon>
        <taxon>Gammaproteobacteria</taxon>
        <taxon>Chromatiales</taxon>
        <taxon>Chromatiaceae</taxon>
        <taxon>Thiocapsa</taxon>
    </lineage>
</organism>
<dbReference type="InterPro" id="IPR017853">
    <property type="entry name" value="GH"/>
</dbReference>
<dbReference type="SUPFAM" id="SSF49785">
    <property type="entry name" value="Galactose-binding domain-like"/>
    <property type="match status" value="2"/>
</dbReference>
<name>A0A9X0WGB6_9GAMM</name>
<accession>A0A9X0WGB6</accession>
<comment type="caution">
    <text evidence="3">The sequence shown here is derived from an EMBL/GenBank/DDBJ whole genome shotgun (WGS) entry which is preliminary data.</text>
</comment>
<dbReference type="InterPro" id="IPR003305">
    <property type="entry name" value="CenC_carb-bd"/>
</dbReference>
<dbReference type="Pfam" id="PF02018">
    <property type="entry name" value="CBM_4_9"/>
    <property type="match status" value="2"/>
</dbReference>
<keyword evidence="1" id="KW-0378">Hydrolase</keyword>
<dbReference type="InterPro" id="IPR008979">
    <property type="entry name" value="Galactose-bd-like_sf"/>
</dbReference>
<dbReference type="Gene3D" id="3.20.20.80">
    <property type="entry name" value="Glycosidases"/>
    <property type="match status" value="1"/>
</dbReference>
<proteinExistence type="predicted"/>
<protein>
    <recommendedName>
        <fullName evidence="2">CBM-cenC domain-containing protein</fullName>
    </recommendedName>
</protein>
<dbReference type="GO" id="GO:0004553">
    <property type="term" value="F:hydrolase activity, hydrolyzing O-glycosyl compounds"/>
    <property type="evidence" value="ECO:0007669"/>
    <property type="project" value="TreeGrafter"/>
</dbReference>
<dbReference type="Gene3D" id="2.60.120.260">
    <property type="entry name" value="Galactose-binding domain-like"/>
    <property type="match status" value="2"/>
</dbReference>
<dbReference type="AlphaFoldDB" id="A0A9X0WGB6"/>
<keyword evidence="4" id="KW-1185">Reference proteome</keyword>
<sequence>MSDQPRWRNPTWHWVVIGFLVLFTSVAQGQGTHNLLVNSNFEAATLAPWNVNAWGGQMQAQIVSPGRVGGQSARLHVSANPEAVILRQSVDLRGGELYRATAWVKADRETSVVLRVRKNSPHWTVWGQQTAQIGTEWAFVSFDVAPSEDNAARFEIQLLEAGVHVQFDDIILEQLTGNRLLNPGFESASLAPWNINAWGGSMQAAMATPGRDGTGQSVRVRVVQDPTKVILRQSVELKGGETYQASVWLKASKATTVAIIVRKNSPHWTVWGQQTAKVGKTWKQYTFDVAPLEDNSARIEFGLTQLNIDVFIDDVSLIQTSGQGGADPFRVDTTRAIPSSLFGMHMNRGHVVDMWPTLTNVSPGMIRLWDTGTDWLGVEKEKGVYDWLRFDMYIQRIKQALPDSKIVYTFGRVPAWANGQQGISRPPLNMSDWRDFVTAVVDRHGQHIDYYEAWNEYNYHYFWSGTQQQMLEMAIILKEVVSAKDPNAVILTPNVTVTGLHRLEEYLAMGGGQYADAVSIHLYASSDQLENAFVFPTTVRSLMAKAGLAHMPIYNTEGAVTIPQGASLTPAQMRSYVARYYLLTWLAGLETSGWYFWENDPSMSRLPLVSDPGTFASLSAGGRAYQVVREWLAGSTVTSYNKDRQTNTFRLDLNLPDGQRGMIAWTTSTSPQTITTTQSVQEIRRLDGSVTAGSSGSLSVDQEPILAVYGMALPSPSTLEIVQ</sequence>
<feature type="domain" description="CBM-cenC" evidence="2">
    <location>
        <begin position="34"/>
        <end position="158"/>
    </location>
</feature>
<feature type="domain" description="CBM-cenC" evidence="2">
    <location>
        <begin position="178"/>
        <end position="292"/>
    </location>
</feature>
<evidence type="ECO:0000313" key="4">
    <source>
        <dbReference type="Proteomes" id="UP001138802"/>
    </source>
</evidence>
<evidence type="ECO:0000313" key="3">
    <source>
        <dbReference type="EMBL" id="MBK1644055.1"/>
    </source>
</evidence>
<reference evidence="3 4" key="1">
    <citation type="journal article" date="2020" name="Microorganisms">
        <title>Osmotic Adaptation and Compatible Solute Biosynthesis of Phototrophic Bacteria as Revealed from Genome Analyses.</title>
        <authorList>
            <person name="Imhoff J.F."/>
            <person name="Rahn T."/>
            <person name="Kunzel S."/>
            <person name="Keller A."/>
            <person name="Neulinger S.C."/>
        </authorList>
    </citation>
    <scope>NUCLEOTIDE SEQUENCE [LARGE SCALE GENOMIC DNA]</scope>
    <source>
        <strain evidence="3 4">DSM 21303</strain>
    </source>
</reference>
<dbReference type="PANTHER" id="PTHR12631">
    <property type="entry name" value="ALPHA-L-IDURONIDASE"/>
    <property type="match status" value="1"/>
</dbReference>
<evidence type="ECO:0000256" key="1">
    <source>
        <dbReference type="ARBA" id="ARBA00022801"/>
    </source>
</evidence>
<dbReference type="PANTHER" id="PTHR12631:SF10">
    <property type="entry name" value="BETA-XYLOSIDASE-LIKE PROTEIN-RELATED"/>
    <property type="match status" value="1"/>
</dbReference>
<dbReference type="SUPFAM" id="SSF51445">
    <property type="entry name" value="(Trans)glycosidases"/>
    <property type="match status" value="1"/>
</dbReference>
<dbReference type="InterPro" id="IPR051923">
    <property type="entry name" value="Glycosyl_Hydrolase_39"/>
</dbReference>
<dbReference type="Proteomes" id="UP001138802">
    <property type="component" value="Unassembled WGS sequence"/>
</dbReference>
<evidence type="ECO:0000259" key="2">
    <source>
        <dbReference type="Pfam" id="PF02018"/>
    </source>
</evidence>
<dbReference type="RefSeq" id="WP_200386851.1">
    <property type="nucleotide sequence ID" value="NZ_NRSD01000003.1"/>
</dbReference>
<gene>
    <name evidence="3" type="ORF">CKO25_05175</name>
</gene>